<keyword evidence="3" id="KW-0862">Zinc</keyword>
<dbReference type="Proteomes" id="UP000182719">
    <property type="component" value="Unassembled WGS sequence"/>
</dbReference>
<feature type="compositionally biased region" description="Low complexity" evidence="1">
    <location>
        <begin position="275"/>
        <end position="294"/>
    </location>
</feature>
<dbReference type="GO" id="GO:0008270">
    <property type="term" value="F:zinc ion binding"/>
    <property type="evidence" value="ECO:0007669"/>
    <property type="project" value="UniProtKB-KW"/>
</dbReference>
<feature type="region of interest" description="Disordered" evidence="1">
    <location>
        <begin position="136"/>
        <end position="306"/>
    </location>
</feature>
<sequence>MKPQNPHAHEDRLLDFAYGELSPQETRAVQSHLDGCPRCSEALASIRGVRSAFSQLGMEPAPEAGLDSLLAYAQQSARGMAQGPSPKQSLWRRLTVPVMGIASVCVFGVITLRVSEQVNLQPEFAQVQKTVAAPMAEDAPPPADLLMPSAAPAPAPGAPAEPQMPQISRGARREVALDVPERKKKMEKADWALGGKGGTASKAKQLVAEENAESESFGMAAGDNGPLPPPPAPVAAAAPEPAPYDKDGAYDDGAYEAPPSSSLRLSEGRARQSKSKPSASKAPASAGAPSPAKRAPAETEMSQQAIVARQDGKRVLEASLLREALADGATGEERWNLLARLCDAEFALGRREAAIEACSLVVKEAPGSPAGLQARRRLLQEAPAQPGTDKASPPVPAP</sequence>
<organism evidence="3 4">
    <name type="scientific">Stigmatella aurantiaca</name>
    <dbReference type="NCBI Taxonomy" id="41"/>
    <lineage>
        <taxon>Bacteria</taxon>
        <taxon>Pseudomonadati</taxon>
        <taxon>Myxococcota</taxon>
        <taxon>Myxococcia</taxon>
        <taxon>Myxococcales</taxon>
        <taxon>Cystobacterineae</taxon>
        <taxon>Archangiaceae</taxon>
        <taxon>Stigmatella</taxon>
    </lineage>
</organism>
<dbReference type="InterPro" id="IPR041916">
    <property type="entry name" value="Anti_sigma_zinc_sf"/>
</dbReference>
<protein>
    <submittedName>
        <fullName evidence="3">Putative zinc-finger</fullName>
    </submittedName>
</protein>
<feature type="region of interest" description="Disordered" evidence="1">
    <location>
        <begin position="373"/>
        <end position="398"/>
    </location>
</feature>
<evidence type="ECO:0000313" key="3">
    <source>
        <dbReference type="EMBL" id="SEM08454.1"/>
    </source>
</evidence>
<feature type="domain" description="Putative zinc-finger" evidence="2">
    <location>
        <begin position="10"/>
        <end position="39"/>
    </location>
</feature>
<keyword evidence="3" id="KW-0863">Zinc-finger</keyword>
<evidence type="ECO:0000313" key="4">
    <source>
        <dbReference type="Proteomes" id="UP000182719"/>
    </source>
</evidence>
<dbReference type="EMBL" id="FOAP01000011">
    <property type="protein sequence ID" value="SEM08454.1"/>
    <property type="molecule type" value="Genomic_DNA"/>
</dbReference>
<dbReference type="Pfam" id="PF13490">
    <property type="entry name" value="zf-HC2"/>
    <property type="match status" value="1"/>
</dbReference>
<dbReference type="RefSeq" id="WP_075008368.1">
    <property type="nucleotide sequence ID" value="NZ_FOAP01000011.1"/>
</dbReference>
<evidence type="ECO:0000256" key="1">
    <source>
        <dbReference type="SAM" id="MobiDB-lite"/>
    </source>
</evidence>
<dbReference type="AlphaFoldDB" id="A0A1H7VHD2"/>
<name>A0A1H7VHD2_STIAU</name>
<keyword evidence="4" id="KW-1185">Reference proteome</keyword>
<dbReference type="Gene3D" id="1.10.10.1320">
    <property type="entry name" value="Anti-sigma factor, zinc-finger domain"/>
    <property type="match status" value="1"/>
</dbReference>
<evidence type="ECO:0000259" key="2">
    <source>
        <dbReference type="Pfam" id="PF13490"/>
    </source>
</evidence>
<reference evidence="4" key="1">
    <citation type="submission" date="2016-10" db="EMBL/GenBank/DDBJ databases">
        <authorList>
            <person name="Varghese N."/>
            <person name="Submissions S."/>
        </authorList>
    </citation>
    <scope>NUCLEOTIDE SEQUENCE [LARGE SCALE GENOMIC DNA]</scope>
    <source>
        <strain evidence="4">DSM 17044</strain>
    </source>
</reference>
<keyword evidence="3" id="KW-0479">Metal-binding</keyword>
<gene>
    <name evidence="3" type="ORF">SAMN05444354_111100</name>
</gene>
<feature type="compositionally biased region" description="Basic and acidic residues" evidence="1">
    <location>
        <begin position="171"/>
        <end position="181"/>
    </location>
</feature>
<accession>A0A1H7VHD2</accession>
<dbReference type="OrthoDB" id="5525937at2"/>
<proteinExistence type="predicted"/>
<feature type="compositionally biased region" description="Low complexity" evidence="1">
    <location>
        <begin position="136"/>
        <end position="150"/>
    </location>
</feature>
<dbReference type="InterPro" id="IPR027383">
    <property type="entry name" value="Znf_put"/>
</dbReference>